<dbReference type="Pfam" id="PF00069">
    <property type="entry name" value="Pkinase"/>
    <property type="match status" value="1"/>
</dbReference>
<sequence length="624" mass="67365">MLEGRTMAASHRLQLILQICTFSGQTTASTSRRDQNNVQYVHRQTSHRLWLAAANGRTNSKLASLTNTLGSGQSVTLARRHVEQFELHKELYRGKTSLLYMATDKISGVQVALKLYRKRKLSVLNRYQVEREVRLHINLHHENIIHLFAAFEDEKHVYMVQEFAVCGDLFEDLKKGGGQLKEKYAVRDVIVPFLSALAYLHNQGIIHRDIKPENILLGPNKAIKVADFGLSININHERPVTRAGTLDYMAPEVLVCPDKRRPEENKDKVDSWAVGILAYELLVGYPPFEQESRAATYEHIMYKEPKFPSWMAEDAKKFIGLALCKNASQRPTVFELMQHSWVQPYMMRHLQPTQVSTSTPGPSRLRNSVSHTNGDTGPRDPATSTSTNGMLVPHSQHHVSISASGMVAAGSTGAASSGMGMSMGTGGRLFMPVPAPPASALSATTLSAQQQSTADSGAFRQGAPHGNISHSQLQAQSHLHSQQQHQQQPPQSGSAARPQALSPNMALKQSVSLHEKPSQGSQDATITGSGAEVGRIHDSISDPSARAFESSIPQPPGVTSSASLYSGGSGAASAGGAGNRGGANNGPTDMDRSPSQSQNPSMGSNASASSSGAARSLQIHSVSA</sequence>
<feature type="compositionally biased region" description="Low complexity" evidence="9">
    <location>
        <begin position="601"/>
        <end position="616"/>
    </location>
</feature>
<keyword evidence="2" id="KW-0808">Transferase</keyword>
<dbReference type="Proteomes" id="UP000001058">
    <property type="component" value="Unassembled WGS sequence"/>
</dbReference>
<name>D8TL04_VOLCA</name>
<dbReference type="InterPro" id="IPR008271">
    <property type="entry name" value="Ser/Thr_kinase_AS"/>
</dbReference>
<evidence type="ECO:0000256" key="4">
    <source>
        <dbReference type="ARBA" id="ARBA00022777"/>
    </source>
</evidence>
<evidence type="ECO:0000256" key="8">
    <source>
        <dbReference type="PIRSR" id="PIRSR630616-3"/>
    </source>
</evidence>
<feature type="compositionally biased region" description="Gly residues" evidence="9">
    <location>
        <begin position="567"/>
        <end position="584"/>
    </location>
</feature>
<dbReference type="SMART" id="SM00220">
    <property type="entry name" value="S_TKc"/>
    <property type="match status" value="1"/>
</dbReference>
<feature type="binding site" evidence="7">
    <location>
        <position position="114"/>
    </location>
    <ligand>
        <name>ATP</name>
        <dbReference type="ChEBI" id="CHEBI:30616"/>
    </ligand>
</feature>
<organism evidence="12">
    <name type="scientific">Volvox carteri f. nagariensis</name>
    <dbReference type="NCBI Taxonomy" id="3068"/>
    <lineage>
        <taxon>Eukaryota</taxon>
        <taxon>Viridiplantae</taxon>
        <taxon>Chlorophyta</taxon>
        <taxon>core chlorophytes</taxon>
        <taxon>Chlorophyceae</taxon>
        <taxon>CS clade</taxon>
        <taxon>Chlamydomonadales</taxon>
        <taxon>Volvocaceae</taxon>
        <taxon>Volvox</taxon>
    </lineage>
</organism>
<proteinExistence type="predicted"/>
<evidence type="ECO:0000256" key="2">
    <source>
        <dbReference type="ARBA" id="ARBA00022679"/>
    </source>
</evidence>
<dbReference type="InterPro" id="IPR011009">
    <property type="entry name" value="Kinase-like_dom_sf"/>
</dbReference>
<dbReference type="InterPro" id="IPR030616">
    <property type="entry name" value="Aur-like"/>
</dbReference>
<gene>
    <name evidence="11" type="primary">alk4</name>
    <name evidence="11" type="ORF">VOLCADRAFT_127400</name>
</gene>
<evidence type="ECO:0000256" key="7">
    <source>
        <dbReference type="PIRSR" id="PIRSR630616-2"/>
    </source>
</evidence>
<dbReference type="eggNOG" id="KOG0580">
    <property type="taxonomic scope" value="Eukaryota"/>
</dbReference>
<keyword evidence="3 7" id="KW-0547">Nucleotide-binding</keyword>
<evidence type="ECO:0000313" key="12">
    <source>
        <dbReference type="Proteomes" id="UP000001058"/>
    </source>
</evidence>
<evidence type="ECO:0000256" key="1">
    <source>
        <dbReference type="ARBA" id="ARBA00022527"/>
    </source>
</evidence>
<dbReference type="GO" id="GO:0004674">
    <property type="term" value="F:protein serine/threonine kinase activity"/>
    <property type="evidence" value="ECO:0007669"/>
    <property type="project" value="UniProtKB-KW"/>
</dbReference>
<keyword evidence="4 11" id="KW-0418">Kinase</keyword>
<evidence type="ECO:0000313" key="11">
    <source>
        <dbReference type="EMBL" id="EFJ51649.1"/>
    </source>
</evidence>
<dbReference type="InParanoid" id="D8TL04"/>
<dbReference type="Gene3D" id="1.10.510.10">
    <property type="entry name" value="Transferase(Phosphotransferase) domain 1"/>
    <property type="match status" value="1"/>
</dbReference>
<accession>D8TL04</accession>
<keyword evidence="12" id="KW-1185">Reference proteome</keyword>
<dbReference type="PROSITE" id="PS00108">
    <property type="entry name" value="PROTEIN_KINASE_ST"/>
    <property type="match status" value="1"/>
</dbReference>
<reference evidence="11 12" key="1">
    <citation type="journal article" date="2010" name="Science">
        <title>Genomic analysis of organismal complexity in the multicellular green alga Volvox carteri.</title>
        <authorList>
            <person name="Prochnik S.E."/>
            <person name="Umen J."/>
            <person name="Nedelcu A.M."/>
            <person name="Hallmann A."/>
            <person name="Miller S.M."/>
            <person name="Nishii I."/>
            <person name="Ferris P."/>
            <person name="Kuo A."/>
            <person name="Mitros T."/>
            <person name="Fritz-Laylin L.K."/>
            <person name="Hellsten U."/>
            <person name="Chapman J."/>
            <person name="Simakov O."/>
            <person name="Rensing S.A."/>
            <person name="Terry A."/>
            <person name="Pangilinan J."/>
            <person name="Kapitonov V."/>
            <person name="Jurka J."/>
            <person name="Salamov A."/>
            <person name="Shapiro H."/>
            <person name="Schmutz J."/>
            <person name="Grimwood J."/>
            <person name="Lindquist E."/>
            <person name="Lucas S."/>
            <person name="Grigoriev I.V."/>
            <person name="Schmitt R."/>
            <person name="Kirk D."/>
            <person name="Rokhsar D.S."/>
        </authorList>
    </citation>
    <scope>NUCLEOTIDE SEQUENCE [LARGE SCALE GENOMIC DNA]</scope>
    <source>
        <strain evidence="12">f. Nagariensis / Eve</strain>
    </source>
</reference>
<dbReference type="STRING" id="3068.D8TL04"/>
<dbReference type="AlphaFoldDB" id="D8TL04"/>
<keyword evidence="1" id="KW-0723">Serine/threonine-protein kinase</keyword>
<dbReference type="EMBL" id="GL378326">
    <property type="protein sequence ID" value="EFJ51649.1"/>
    <property type="molecule type" value="Genomic_DNA"/>
</dbReference>
<dbReference type="OrthoDB" id="347657at2759"/>
<dbReference type="RefSeq" id="XP_002947059.1">
    <property type="nucleotide sequence ID" value="XM_002947013.1"/>
</dbReference>
<evidence type="ECO:0000256" key="6">
    <source>
        <dbReference type="PIRSR" id="PIRSR630616-1"/>
    </source>
</evidence>
<feature type="compositionally biased region" description="Low complexity" evidence="9">
    <location>
        <begin position="469"/>
        <end position="500"/>
    </location>
</feature>
<dbReference type="KEGG" id="vcn:VOLCADRAFT_127400"/>
<evidence type="ECO:0000256" key="3">
    <source>
        <dbReference type="ARBA" id="ARBA00022741"/>
    </source>
</evidence>
<dbReference type="PROSITE" id="PS50011">
    <property type="entry name" value="PROTEIN_KINASE_DOM"/>
    <property type="match status" value="1"/>
</dbReference>
<evidence type="ECO:0000256" key="9">
    <source>
        <dbReference type="SAM" id="MobiDB-lite"/>
    </source>
</evidence>
<keyword evidence="5 7" id="KW-0067">ATP-binding</keyword>
<feature type="compositionally biased region" description="Low complexity" evidence="9">
    <location>
        <begin position="438"/>
        <end position="454"/>
    </location>
</feature>
<dbReference type="SUPFAM" id="SSF56112">
    <property type="entry name" value="Protein kinase-like (PK-like)"/>
    <property type="match status" value="1"/>
</dbReference>
<feature type="compositionally biased region" description="Polar residues" evidence="9">
    <location>
        <begin position="507"/>
        <end position="528"/>
    </location>
</feature>
<feature type="binding site" evidence="7">
    <location>
        <begin position="162"/>
        <end position="164"/>
    </location>
    <ligand>
        <name>ATP</name>
        <dbReference type="ChEBI" id="CHEBI:30616"/>
    </ligand>
</feature>
<feature type="compositionally biased region" description="Polar residues" evidence="9">
    <location>
        <begin position="353"/>
        <end position="375"/>
    </location>
</feature>
<dbReference type="PANTHER" id="PTHR24350">
    <property type="entry name" value="SERINE/THREONINE-PROTEIN KINASE IAL-RELATED"/>
    <property type="match status" value="1"/>
</dbReference>
<feature type="domain" description="Protein kinase" evidence="10">
    <location>
        <begin position="85"/>
        <end position="342"/>
    </location>
</feature>
<feature type="binding site" evidence="7">
    <location>
        <position position="227"/>
    </location>
    <ligand>
        <name>ATP</name>
        <dbReference type="ChEBI" id="CHEBI:30616"/>
    </ligand>
</feature>
<feature type="binding site" evidence="7">
    <location>
        <begin position="213"/>
        <end position="214"/>
    </location>
    <ligand>
        <name>ATP</name>
        <dbReference type="ChEBI" id="CHEBI:30616"/>
    </ligand>
</feature>
<dbReference type="InterPro" id="IPR000719">
    <property type="entry name" value="Prot_kinase_dom"/>
</dbReference>
<feature type="active site" description="Proton acceptor" evidence="6">
    <location>
        <position position="209"/>
    </location>
</feature>
<evidence type="ECO:0000259" key="10">
    <source>
        <dbReference type="PROSITE" id="PS50011"/>
    </source>
</evidence>
<feature type="binding site" evidence="7">
    <location>
        <position position="95"/>
    </location>
    <ligand>
        <name>ATP</name>
        <dbReference type="ChEBI" id="CHEBI:30616"/>
    </ligand>
</feature>
<feature type="region of interest" description="Disordered" evidence="9">
    <location>
        <begin position="353"/>
        <end position="392"/>
    </location>
</feature>
<feature type="cross-link" description="Glycyl lysine isopeptide (Lys-Gly) (interchain with G-Cter in SUMO2)" evidence="8">
    <location>
        <position position="211"/>
    </location>
</feature>
<feature type="region of interest" description="Disordered" evidence="9">
    <location>
        <begin position="438"/>
        <end position="624"/>
    </location>
</feature>
<dbReference type="GO" id="GO:0005524">
    <property type="term" value="F:ATP binding"/>
    <property type="evidence" value="ECO:0007669"/>
    <property type="project" value="UniProtKB-KW"/>
</dbReference>
<dbReference type="GeneID" id="9620164"/>
<dbReference type="FunFam" id="1.10.510.10:FF:000813">
    <property type="entry name" value="Aurora-like kinase"/>
    <property type="match status" value="1"/>
</dbReference>
<evidence type="ECO:0000256" key="5">
    <source>
        <dbReference type="ARBA" id="ARBA00022840"/>
    </source>
</evidence>
<protein>
    <submittedName>
        <fullName evidence="11">Aurora like protein kinase</fullName>
    </submittedName>
</protein>